<dbReference type="Proteomes" id="UP000461880">
    <property type="component" value="Unassembled WGS sequence"/>
</dbReference>
<evidence type="ECO:0000313" key="3">
    <source>
        <dbReference type="Proteomes" id="UP000461880"/>
    </source>
</evidence>
<keyword evidence="3" id="KW-1185">Reference proteome</keyword>
<protein>
    <submittedName>
        <fullName evidence="2">SseB family protein</fullName>
    </submittedName>
</protein>
<reference evidence="2 3" key="1">
    <citation type="submission" date="2019-08" db="EMBL/GenBank/DDBJ databases">
        <title>In-depth cultivation of the pig gut microbiome towards novel bacterial diversity and tailored functional studies.</title>
        <authorList>
            <person name="Wylensek D."/>
            <person name="Hitch T.C.A."/>
            <person name="Clavel T."/>
        </authorList>
    </citation>
    <scope>NUCLEOTIDE SEQUENCE [LARGE SCALE GENOMIC DNA]</scope>
    <source>
        <strain evidence="2 3">Oil+RF-744-GAM-WT-6</strain>
    </source>
</reference>
<gene>
    <name evidence="2" type="ORF">FYJ51_09910</name>
</gene>
<dbReference type="EMBL" id="VUMN01000025">
    <property type="protein sequence ID" value="MSS59209.1"/>
    <property type="molecule type" value="Genomic_DNA"/>
</dbReference>
<comment type="caution">
    <text evidence="2">The sequence shown here is derived from an EMBL/GenBank/DDBJ whole genome shotgun (WGS) entry which is preliminary data.</text>
</comment>
<organism evidence="2 3">
    <name type="scientific">Stecheria intestinalis</name>
    <dbReference type="NCBI Taxonomy" id="2606630"/>
    <lineage>
        <taxon>Bacteria</taxon>
        <taxon>Bacillati</taxon>
        <taxon>Bacillota</taxon>
        <taxon>Erysipelotrichia</taxon>
        <taxon>Erysipelotrichales</taxon>
        <taxon>Erysipelotrichaceae</taxon>
        <taxon>Stecheria</taxon>
    </lineage>
</organism>
<evidence type="ECO:0000259" key="1">
    <source>
        <dbReference type="Pfam" id="PF07179"/>
    </source>
</evidence>
<evidence type="ECO:0000313" key="2">
    <source>
        <dbReference type="EMBL" id="MSS59209.1"/>
    </source>
</evidence>
<dbReference type="AlphaFoldDB" id="A0A7X2TFX2"/>
<proteinExistence type="predicted"/>
<sequence>MSEAGENIRLQKAVEQYRKKGTDEAYYAILDAVEECVRHDAEVWINGNPIPGDPDHVDPAGMEGDDGQFYMMIFSSREASNHGENQHPMLVGVRDMIATVYGTEHCAGLCIDYAFGHEVPMVTREVLEQILPEDAVDF</sequence>
<accession>A0A7X2TFX2</accession>
<dbReference type="Pfam" id="PF07179">
    <property type="entry name" value="SseB"/>
    <property type="match status" value="1"/>
</dbReference>
<dbReference type="RefSeq" id="WP_154505382.1">
    <property type="nucleotide sequence ID" value="NZ_JAQXPC010000099.1"/>
</dbReference>
<name>A0A7X2TFX2_9FIRM</name>
<feature type="domain" description="SseB protein N-terminal" evidence="1">
    <location>
        <begin position="11"/>
        <end position="126"/>
    </location>
</feature>
<dbReference type="InterPro" id="IPR009839">
    <property type="entry name" value="SseB_N"/>
</dbReference>